<proteinExistence type="predicted"/>
<protein>
    <submittedName>
        <fullName evidence="1">Uncharacterized protein</fullName>
    </submittedName>
</protein>
<organism evidence="1 2">
    <name type="scientific">Purpureocillium lilacinum</name>
    <name type="common">Paecilomyces lilacinus</name>
    <dbReference type="NCBI Taxonomy" id="33203"/>
    <lineage>
        <taxon>Eukaryota</taxon>
        <taxon>Fungi</taxon>
        <taxon>Dikarya</taxon>
        <taxon>Ascomycota</taxon>
        <taxon>Pezizomycotina</taxon>
        <taxon>Sordariomycetes</taxon>
        <taxon>Hypocreomycetidae</taxon>
        <taxon>Hypocreales</taxon>
        <taxon>Ophiocordycipitaceae</taxon>
        <taxon>Purpureocillium</taxon>
    </lineage>
</organism>
<evidence type="ECO:0000313" key="1">
    <source>
        <dbReference type="EMBL" id="OAQ84870.1"/>
    </source>
</evidence>
<comment type="caution">
    <text evidence="1">The sequence shown here is derived from an EMBL/GenBank/DDBJ whole genome shotgun (WGS) entry which is preliminary data.</text>
</comment>
<name>A0A179H5L4_PURLI</name>
<reference evidence="1 2" key="1">
    <citation type="submission" date="2016-01" db="EMBL/GenBank/DDBJ databases">
        <title>Biosynthesis of antibiotic leucinostatins and their inhibition on Phytophthora in bio-control Purpureocillium lilacinum.</title>
        <authorList>
            <person name="Wang G."/>
            <person name="Liu Z."/>
            <person name="Lin R."/>
            <person name="Li E."/>
            <person name="Mao Z."/>
            <person name="Ling J."/>
            <person name="Yin W."/>
            <person name="Xie B."/>
        </authorList>
    </citation>
    <scope>NUCLEOTIDE SEQUENCE [LARGE SCALE GENOMIC DNA]</scope>
    <source>
        <strain evidence="1">PLBJ-1</strain>
    </source>
</reference>
<evidence type="ECO:0000313" key="2">
    <source>
        <dbReference type="Proteomes" id="UP000078240"/>
    </source>
</evidence>
<sequence length="181" mass="19834">MPLIPLRRFSIYISTSPPRHSFILPASRVVKQRARKHGATSACPSPSLRTPSAYLLRAQGLDGRSGAPTEPSTPAFPYADCFGAALETLLITCDGVQAASYTSMYILSVSRSPRQLGCQTKQLRGRAATQRTPLALHQSRLYPDQHPCPYASQQFGPGFRDEPWFAHSSSMVASRVQVTSR</sequence>
<dbReference type="AlphaFoldDB" id="A0A179H5L4"/>
<dbReference type="Proteomes" id="UP000078240">
    <property type="component" value="Unassembled WGS sequence"/>
</dbReference>
<accession>A0A179H5L4</accession>
<dbReference type="EMBL" id="LSBH01000002">
    <property type="protein sequence ID" value="OAQ84870.1"/>
    <property type="molecule type" value="Genomic_DNA"/>
</dbReference>
<gene>
    <name evidence="1" type="ORF">VFPBJ_03638</name>
</gene>